<dbReference type="InterPro" id="IPR011008">
    <property type="entry name" value="Dimeric_a/b-barrel"/>
</dbReference>
<dbReference type="SUPFAM" id="SSF54909">
    <property type="entry name" value="Dimeric alpha+beta barrel"/>
    <property type="match status" value="1"/>
</dbReference>
<dbReference type="InParanoid" id="A0A2T3A519"/>
<dbReference type="Proteomes" id="UP000241462">
    <property type="component" value="Unassembled WGS sequence"/>
</dbReference>
<protein>
    <submittedName>
        <fullName evidence="3">Uncharacterized protein</fullName>
    </submittedName>
</protein>
<proteinExistence type="predicted"/>
<dbReference type="STRING" id="2025994.A0A2T3A519"/>
<dbReference type="Pfam" id="PF13826">
    <property type="entry name" value="Monooxy_af470-like"/>
    <property type="match status" value="1"/>
</dbReference>
<gene>
    <name evidence="3" type="ORF">BD289DRAFT_295091</name>
</gene>
<keyword evidence="2" id="KW-0812">Transmembrane</keyword>
<dbReference type="EMBL" id="KZ678468">
    <property type="protein sequence ID" value="PSR82894.1"/>
    <property type="molecule type" value="Genomic_DNA"/>
</dbReference>
<feature type="transmembrane region" description="Helical" evidence="2">
    <location>
        <begin position="34"/>
        <end position="55"/>
    </location>
</feature>
<evidence type="ECO:0000313" key="4">
    <source>
        <dbReference type="Proteomes" id="UP000241462"/>
    </source>
</evidence>
<evidence type="ECO:0000256" key="1">
    <source>
        <dbReference type="SAM" id="MobiDB-lite"/>
    </source>
</evidence>
<organism evidence="3 4">
    <name type="scientific">Coniella lustricola</name>
    <dbReference type="NCBI Taxonomy" id="2025994"/>
    <lineage>
        <taxon>Eukaryota</taxon>
        <taxon>Fungi</taxon>
        <taxon>Dikarya</taxon>
        <taxon>Ascomycota</taxon>
        <taxon>Pezizomycotina</taxon>
        <taxon>Sordariomycetes</taxon>
        <taxon>Sordariomycetidae</taxon>
        <taxon>Diaporthales</taxon>
        <taxon>Schizoparmaceae</taxon>
        <taxon>Coniella</taxon>
    </lineage>
</organism>
<keyword evidence="4" id="KW-1185">Reference proteome</keyword>
<accession>A0A2T3A519</accession>
<dbReference type="OrthoDB" id="3202396at2759"/>
<evidence type="ECO:0000313" key="3">
    <source>
        <dbReference type="EMBL" id="PSR82894.1"/>
    </source>
</evidence>
<name>A0A2T3A519_9PEZI</name>
<evidence type="ECO:0000256" key="2">
    <source>
        <dbReference type="SAM" id="Phobius"/>
    </source>
</evidence>
<dbReference type="AlphaFoldDB" id="A0A2T3A519"/>
<reference evidence="3 4" key="1">
    <citation type="journal article" date="2018" name="Mycol. Prog.">
        <title>Coniella lustricola, a new species from submerged detritus.</title>
        <authorList>
            <person name="Raudabaugh D.B."/>
            <person name="Iturriaga T."/>
            <person name="Carver A."/>
            <person name="Mondo S."/>
            <person name="Pangilinan J."/>
            <person name="Lipzen A."/>
            <person name="He G."/>
            <person name="Amirebrahimi M."/>
            <person name="Grigoriev I.V."/>
            <person name="Miller A.N."/>
        </authorList>
    </citation>
    <scope>NUCLEOTIDE SEQUENCE [LARGE SCALE GENOMIC DNA]</scope>
    <source>
        <strain evidence="3 4">B22-T-1</strain>
    </source>
</reference>
<feature type="region of interest" description="Disordered" evidence="1">
    <location>
        <begin position="253"/>
        <end position="278"/>
    </location>
</feature>
<feature type="compositionally biased region" description="Basic and acidic residues" evidence="1">
    <location>
        <begin position="258"/>
        <end position="278"/>
    </location>
</feature>
<dbReference type="InterPro" id="IPR025444">
    <property type="entry name" value="Monooxy_af470"/>
</dbReference>
<keyword evidence="2" id="KW-0472">Membrane</keyword>
<keyword evidence="2" id="KW-1133">Transmembrane helix</keyword>
<sequence>MKEFQPMVQPTNAAVTIKQDQSNIIKDSFELPTLLAVGGLLQAVTLLILPVRYALLPLGFLLGRSIITTILETRSLSSKPFNPSIVHGITTAQLPLSGGSTSSSTTTTGLQANFGTTSASSPVVVFHLGVYFNHPLGFLAPGSKEIGGHFSAMEKDLLANRSSNGLISSSSWRGTTRSSKNCVLLIAYFRSAEDLNHFAHSKTHRDGWNWYNKFVRESGYHHFGLFHETFVSPKGEWESIYIDCEPTLLGGGSVRIGQGEKEGGEEHQAEEQVGNEDKDDKEVWIRPLVNAKHPALRTQAKRMSSLLGLREEV</sequence>